<dbReference type="AlphaFoldDB" id="A0A0E9PAC6"/>
<reference evidence="1" key="2">
    <citation type="journal article" date="2015" name="Fish Shellfish Immunol.">
        <title>Early steps in the European eel (Anguilla anguilla)-Vibrio vulnificus interaction in the gills: Role of the RtxA13 toxin.</title>
        <authorList>
            <person name="Callol A."/>
            <person name="Pajuelo D."/>
            <person name="Ebbesson L."/>
            <person name="Teles M."/>
            <person name="MacKenzie S."/>
            <person name="Amaro C."/>
        </authorList>
    </citation>
    <scope>NUCLEOTIDE SEQUENCE</scope>
</reference>
<name>A0A0E9PAC6_ANGAN</name>
<evidence type="ECO:0000313" key="1">
    <source>
        <dbReference type="EMBL" id="JAH01626.1"/>
    </source>
</evidence>
<protein>
    <submittedName>
        <fullName evidence="1">Uncharacterized protein</fullName>
    </submittedName>
</protein>
<sequence length="59" mass="6910">MVHYRSTFNQACTNGEARRVSDCKTFFALMTQVPLLGNYYYVYIFIAVFQNQMITISDQ</sequence>
<organism evidence="1">
    <name type="scientific">Anguilla anguilla</name>
    <name type="common">European freshwater eel</name>
    <name type="synonym">Muraena anguilla</name>
    <dbReference type="NCBI Taxonomy" id="7936"/>
    <lineage>
        <taxon>Eukaryota</taxon>
        <taxon>Metazoa</taxon>
        <taxon>Chordata</taxon>
        <taxon>Craniata</taxon>
        <taxon>Vertebrata</taxon>
        <taxon>Euteleostomi</taxon>
        <taxon>Actinopterygii</taxon>
        <taxon>Neopterygii</taxon>
        <taxon>Teleostei</taxon>
        <taxon>Anguilliformes</taxon>
        <taxon>Anguillidae</taxon>
        <taxon>Anguilla</taxon>
    </lineage>
</organism>
<proteinExistence type="predicted"/>
<reference evidence="1" key="1">
    <citation type="submission" date="2014-11" db="EMBL/GenBank/DDBJ databases">
        <authorList>
            <person name="Amaro Gonzalez C."/>
        </authorList>
    </citation>
    <scope>NUCLEOTIDE SEQUENCE</scope>
</reference>
<accession>A0A0E9PAC6</accession>
<dbReference type="EMBL" id="GBXM01106951">
    <property type="protein sequence ID" value="JAH01626.1"/>
    <property type="molecule type" value="Transcribed_RNA"/>
</dbReference>